<dbReference type="PANTHER" id="PTHR47236:SF4">
    <property type="entry name" value="GENE 9195-RELATED"/>
    <property type="match status" value="1"/>
</dbReference>
<dbReference type="SUPFAM" id="SSF57184">
    <property type="entry name" value="Growth factor receptor domain"/>
    <property type="match status" value="1"/>
</dbReference>
<accession>A0AAV7TFQ0</accession>
<dbReference type="Proteomes" id="UP001066276">
    <property type="component" value="Chromosome 3_2"/>
</dbReference>
<evidence type="ECO:0000313" key="3">
    <source>
        <dbReference type="EMBL" id="KAJ1175228.1"/>
    </source>
</evidence>
<organism evidence="3 4">
    <name type="scientific">Pleurodeles waltl</name>
    <name type="common">Iberian ribbed newt</name>
    <dbReference type="NCBI Taxonomy" id="8319"/>
    <lineage>
        <taxon>Eukaryota</taxon>
        <taxon>Metazoa</taxon>
        <taxon>Chordata</taxon>
        <taxon>Craniata</taxon>
        <taxon>Vertebrata</taxon>
        <taxon>Euteleostomi</taxon>
        <taxon>Amphibia</taxon>
        <taxon>Batrachia</taxon>
        <taxon>Caudata</taxon>
        <taxon>Salamandroidea</taxon>
        <taxon>Salamandridae</taxon>
        <taxon>Pleurodelinae</taxon>
        <taxon>Pleurodeles</taxon>
    </lineage>
</organism>
<protein>
    <recommendedName>
        <fullName evidence="2">Tyrosine-protein kinase ephrin type A/B receptor-like domain-containing protein</fullName>
    </recommendedName>
</protein>
<dbReference type="InterPro" id="IPR011641">
    <property type="entry name" value="Tyr-kin_ephrin_A/B_rcpt-like"/>
</dbReference>
<comment type="caution">
    <text evidence="3">The sequence shown here is derived from an EMBL/GenBank/DDBJ whole genome shotgun (WGS) entry which is preliminary data.</text>
</comment>
<dbReference type="InterPro" id="IPR009030">
    <property type="entry name" value="Growth_fac_rcpt_cys_sf"/>
</dbReference>
<keyword evidence="4" id="KW-1185">Reference proteome</keyword>
<sequence>MAVHVVGLRDSFEKTCQRCEAGTYRPGARADLPCQPCPAGYSCPEGTDSYFQFPCPAGYYCPPMSAAPLPCPLGTYGNRSQAHRPGECVPCPAGTFNHLVAQIACFPCGASSSSKTGESERRARCQGTGSPVSS</sequence>
<dbReference type="EMBL" id="JANPWB010000006">
    <property type="protein sequence ID" value="KAJ1175228.1"/>
    <property type="molecule type" value="Genomic_DNA"/>
</dbReference>
<proteinExistence type="predicted"/>
<dbReference type="AlphaFoldDB" id="A0AAV7TFQ0"/>
<feature type="domain" description="Tyrosine-protein kinase ephrin type A/B receptor-like" evidence="2">
    <location>
        <begin position="86"/>
        <end position="125"/>
    </location>
</feature>
<reference evidence="3" key="1">
    <citation type="journal article" date="2022" name="bioRxiv">
        <title>Sequencing and chromosome-scale assembly of the giantPleurodeles waltlgenome.</title>
        <authorList>
            <person name="Brown T."/>
            <person name="Elewa A."/>
            <person name="Iarovenko S."/>
            <person name="Subramanian E."/>
            <person name="Araus A.J."/>
            <person name="Petzold A."/>
            <person name="Susuki M."/>
            <person name="Suzuki K.-i.T."/>
            <person name="Hayashi T."/>
            <person name="Toyoda A."/>
            <person name="Oliveira C."/>
            <person name="Osipova E."/>
            <person name="Leigh N.D."/>
            <person name="Simon A."/>
            <person name="Yun M.H."/>
        </authorList>
    </citation>
    <scope>NUCLEOTIDE SEQUENCE</scope>
    <source>
        <strain evidence="3">20211129_DDA</strain>
        <tissue evidence="3">Liver</tissue>
    </source>
</reference>
<dbReference type="Pfam" id="PF07699">
    <property type="entry name" value="Ephrin_rec_like"/>
    <property type="match status" value="1"/>
</dbReference>
<dbReference type="SMART" id="SM01411">
    <property type="entry name" value="Ephrin_rec_like"/>
    <property type="match status" value="2"/>
</dbReference>
<feature type="region of interest" description="Disordered" evidence="1">
    <location>
        <begin position="111"/>
        <end position="134"/>
    </location>
</feature>
<name>A0AAV7TFQ0_PLEWA</name>
<evidence type="ECO:0000256" key="1">
    <source>
        <dbReference type="SAM" id="MobiDB-lite"/>
    </source>
</evidence>
<evidence type="ECO:0000313" key="4">
    <source>
        <dbReference type="Proteomes" id="UP001066276"/>
    </source>
</evidence>
<gene>
    <name evidence="3" type="ORF">NDU88_000519</name>
</gene>
<evidence type="ECO:0000259" key="2">
    <source>
        <dbReference type="Pfam" id="PF07699"/>
    </source>
</evidence>
<dbReference type="Gene3D" id="2.10.50.10">
    <property type="entry name" value="Tumor Necrosis Factor Receptor, subunit A, domain 2"/>
    <property type="match status" value="2"/>
</dbReference>
<dbReference type="PANTHER" id="PTHR47236">
    <property type="entry name" value="GENE, 32742-RELATED-RELATED"/>
    <property type="match status" value="1"/>
</dbReference>